<dbReference type="OrthoDB" id="10583040at2759"/>
<keyword evidence="1" id="KW-0175">Coiled coil</keyword>
<evidence type="ECO:0000313" key="3">
    <source>
        <dbReference type="EMBL" id="KMQ94642.1"/>
    </source>
</evidence>
<evidence type="ECO:0000256" key="2">
    <source>
        <dbReference type="SAM" id="MobiDB-lite"/>
    </source>
</evidence>
<feature type="coiled-coil region" evidence="1">
    <location>
        <begin position="239"/>
        <end position="266"/>
    </location>
</feature>
<dbReference type="PaxDb" id="67767-A0A0J7KVY1"/>
<accession>A0A0J7KVY1</accession>
<feature type="compositionally biased region" description="Low complexity" evidence="2">
    <location>
        <begin position="326"/>
        <end position="346"/>
    </location>
</feature>
<keyword evidence="4" id="KW-1185">Reference proteome</keyword>
<dbReference type="AlphaFoldDB" id="A0A0J7KVY1"/>
<dbReference type="STRING" id="67767.A0A0J7KVY1"/>
<organism evidence="3 4">
    <name type="scientific">Lasius niger</name>
    <name type="common">Black garden ant</name>
    <dbReference type="NCBI Taxonomy" id="67767"/>
    <lineage>
        <taxon>Eukaryota</taxon>
        <taxon>Metazoa</taxon>
        <taxon>Ecdysozoa</taxon>
        <taxon>Arthropoda</taxon>
        <taxon>Hexapoda</taxon>
        <taxon>Insecta</taxon>
        <taxon>Pterygota</taxon>
        <taxon>Neoptera</taxon>
        <taxon>Endopterygota</taxon>
        <taxon>Hymenoptera</taxon>
        <taxon>Apocrita</taxon>
        <taxon>Aculeata</taxon>
        <taxon>Formicoidea</taxon>
        <taxon>Formicidae</taxon>
        <taxon>Formicinae</taxon>
        <taxon>Lasius</taxon>
        <taxon>Lasius</taxon>
    </lineage>
</organism>
<proteinExistence type="predicted"/>
<reference evidence="3 4" key="1">
    <citation type="submission" date="2015-04" db="EMBL/GenBank/DDBJ databases">
        <title>Lasius niger genome sequencing.</title>
        <authorList>
            <person name="Konorov E.A."/>
            <person name="Nikitin M.A."/>
            <person name="Kirill M.V."/>
            <person name="Chang P."/>
        </authorList>
    </citation>
    <scope>NUCLEOTIDE SEQUENCE [LARGE SCALE GENOMIC DNA]</scope>
    <source>
        <tissue evidence="3">Whole</tissue>
    </source>
</reference>
<feature type="compositionally biased region" description="Basic and acidic residues" evidence="2">
    <location>
        <begin position="351"/>
        <end position="361"/>
    </location>
</feature>
<sequence>MDHQTMEHSKRLCDKMEPKVILMRIDDEPHVHINKNEFKIGCARYDEIISDTAISREHRCKGDNKWKLEETQGNKDLNDSITLISDTAVFPEVMQNVSSGDIIQFSPNEKFKYTFTLVEREHCVQKACIEKAVYHILVKQKAFAASQECERKEVKDTIQVKQKEEDALRQVSDLLQQSVAKNDEDLLKKIAMLEGKVQISIDERLQYEKSMNEEKQKWQKTLHMRKRQIKMFKRKMQKLRKLQVQEKKMRRKVKILETRFKELEKGLSDHKIIKEISEKCTTKLLTRFNEFFESVKLSENELDVTDLTEYMKIKRILLNPIALADSSSVSSVSPPASSFSSASSSSDEVDEGSKENIIEKKRSIKKGV</sequence>
<name>A0A0J7KVY1_LASNI</name>
<dbReference type="EMBL" id="LBMM01002572">
    <property type="protein sequence ID" value="KMQ94642.1"/>
    <property type="molecule type" value="Genomic_DNA"/>
</dbReference>
<comment type="caution">
    <text evidence="3">The sequence shown here is derived from an EMBL/GenBank/DDBJ whole genome shotgun (WGS) entry which is preliminary data.</text>
</comment>
<protein>
    <submittedName>
        <fullName evidence="3">E3 ubiquitin-protein ligase rnf8 b</fullName>
    </submittedName>
</protein>
<dbReference type="Proteomes" id="UP000036403">
    <property type="component" value="Unassembled WGS sequence"/>
</dbReference>
<gene>
    <name evidence="3" type="ORF">RF55_5192</name>
</gene>
<evidence type="ECO:0000313" key="4">
    <source>
        <dbReference type="Proteomes" id="UP000036403"/>
    </source>
</evidence>
<evidence type="ECO:0000256" key="1">
    <source>
        <dbReference type="SAM" id="Coils"/>
    </source>
</evidence>
<feature type="region of interest" description="Disordered" evidence="2">
    <location>
        <begin position="326"/>
        <end position="368"/>
    </location>
</feature>